<sequence length="300" mass="33524">MIELQDIAYVRSGTADVKTAVDFAVDIVGLELVEQVNGHSYLRSDNRHHCLAFVEGESGVLSTAFTLSDEDALAAAESELEAAGVKVGRGDRAGAAVRHVRDYLAFEDPFGNVVDLVIDQTQLPRPVRWGRTAGITEFGHLCLDAPDVREAYRFWSTMFNVKVSDWIGELACLMRFDPVHHKLAVFKGDGPGLCHMNFQVESIDDVMRSWHFLKDRGVEIEMGPGRHPQSTAIFLYFKGPEGLTYEYSYGVRKITDPDWKPRYFDPAEPDAIDMWCGTTKRPGTMTQIPVTVEPQMHGLS</sequence>
<gene>
    <name evidence="2" type="ORF">LWC34_18410</name>
</gene>
<feature type="domain" description="VOC" evidence="1">
    <location>
        <begin position="137"/>
        <end position="250"/>
    </location>
</feature>
<dbReference type="Gene3D" id="3.10.180.10">
    <property type="entry name" value="2,3-Dihydroxybiphenyl 1,2-Dioxygenase, domain 1"/>
    <property type="match status" value="2"/>
</dbReference>
<reference evidence="2 3" key="1">
    <citation type="submission" date="2021-12" db="EMBL/GenBank/DDBJ databases">
        <title>Genome sequence of Kibdelosporangium philippinense ATCC 49844.</title>
        <authorList>
            <person name="Fedorov E.A."/>
            <person name="Omeragic M."/>
            <person name="Shalygina K.F."/>
            <person name="Maclea K.S."/>
        </authorList>
    </citation>
    <scope>NUCLEOTIDE SEQUENCE [LARGE SCALE GENOMIC DNA]</scope>
    <source>
        <strain evidence="2 3">ATCC 49844</strain>
    </source>
</reference>
<dbReference type="PROSITE" id="PS51819">
    <property type="entry name" value="VOC"/>
    <property type="match status" value="2"/>
</dbReference>
<dbReference type="InterPro" id="IPR037523">
    <property type="entry name" value="VOC_core"/>
</dbReference>
<dbReference type="RefSeq" id="WP_233726260.1">
    <property type="nucleotide sequence ID" value="NZ_JAJVCN010000001.1"/>
</dbReference>
<evidence type="ECO:0000313" key="2">
    <source>
        <dbReference type="EMBL" id="MCE7004781.1"/>
    </source>
</evidence>
<dbReference type="InterPro" id="IPR004360">
    <property type="entry name" value="Glyas_Fos-R_dOase_dom"/>
</dbReference>
<keyword evidence="3" id="KW-1185">Reference proteome</keyword>
<comment type="caution">
    <text evidence="2">The sequence shown here is derived from an EMBL/GenBank/DDBJ whole genome shotgun (WGS) entry which is preliminary data.</text>
</comment>
<dbReference type="InterPro" id="IPR029068">
    <property type="entry name" value="Glyas_Bleomycin-R_OHBP_Dase"/>
</dbReference>
<evidence type="ECO:0000313" key="3">
    <source>
        <dbReference type="Proteomes" id="UP001521150"/>
    </source>
</evidence>
<organism evidence="2 3">
    <name type="scientific">Kibdelosporangium philippinense</name>
    <dbReference type="NCBI Taxonomy" id="211113"/>
    <lineage>
        <taxon>Bacteria</taxon>
        <taxon>Bacillati</taxon>
        <taxon>Actinomycetota</taxon>
        <taxon>Actinomycetes</taxon>
        <taxon>Pseudonocardiales</taxon>
        <taxon>Pseudonocardiaceae</taxon>
        <taxon>Kibdelosporangium</taxon>
    </lineage>
</organism>
<dbReference type="SUPFAM" id="SSF54593">
    <property type="entry name" value="Glyoxalase/Bleomycin resistance protein/Dihydroxybiphenyl dioxygenase"/>
    <property type="match status" value="2"/>
</dbReference>
<protein>
    <submittedName>
        <fullName evidence="2">VOC family protein</fullName>
    </submittedName>
</protein>
<evidence type="ECO:0000259" key="1">
    <source>
        <dbReference type="PROSITE" id="PS51819"/>
    </source>
</evidence>
<name>A0ABS8ZDN5_9PSEU</name>
<feature type="domain" description="VOC" evidence="1">
    <location>
        <begin position="6"/>
        <end position="119"/>
    </location>
</feature>
<proteinExistence type="predicted"/>
<accession>A0ABS8ZDN5</accession>
<dbReference type="Proteomes" id="UP001521150">
    <property type="component" value="Unassembled WGS sequence"/>
</dbReference>
<dbReference type="EMBL" id="JAJVCN010000001">
    <property type="protein sequence ID" value="MCE7004781.1"/>
    <property type="molecule type" value="Genomic_DNA"/>
</dbReference>
<dbReference type="Pfam" id="PF00903">
    <property type="entry name" value="Glyoxalase"/>
    <property type="match status" value="2"/>
</dbReference>